<evidence type="ECO:0000259" key="1">
    <source>
        <dbReference type="Pfam" id="PF00717"/>
    </source>
</evidence>
<protein>
    <recommendedName>
        <fullName evidence="1">Peptidase S24/S26A/S26B/S26C domain-containing protein</fullName>
    </recommendedName>
</protein>
<accession>A0A3M5FV14</accession>
<comment type="caution">
    <text evidence="2">The sequence shown here is derived from an EMBL/GenBank/DDBJ whole genome shotgun (WGS) entry which is preliminary data.</text>
</comment>
<feature type="domain" description="Peptidase S24/S26A/S26B/S26C" evidence="1">
    <location>
        <begin position="32"/>
        <end position="124"/>
    </location>
</feature>
<dbReference type="InterPro" id="IPR036286">
    <property type="entry name" value="LexA/Signal_pep-like_sf"/>
</dbReference>
<dbReference type="Gene3D" id="2.10.109.10">
    <property type="entry name" value="Umud Fragment, subunit A"/>
    <property type="match status" value="1"/>
</dbReference>
<evidence type="ECO:0000313" key="3">
    <source>
        <dbReference type="Proteomes" id="UP000270499"/>
    </source>
</evidence>
<dbReference type="CDD" id="cd06529">
    <property type="entry name" value="S24_LexA-like"/>
    <property type="match status" value="1"/>
</dbReference>
<dbReference type="Proteomes" id="UP000270499">
    <property type="component" value="Unassembled WGS sequence"/>
</dbReference>
<dbReference type="Pfam" id="PF00717">
    <property type="entry name" value="Peptidase_S24"/>
    <property type="match status" value="1"/>
</dbReference>
<organism evidence="2 3">
    <name type="scientific">Pseudomonas savastanoi</name>
    <name type="common">Pseudomonas syringae pv. savastanoi</name>
    <dbReference type="NCBI Taxonomy" id="29438"/>
    <lineage>
        <taxon>Bacteria</taxon>
        <taxon>Pseudomonadati</taxon>
        <taxon>Pseudomonadota</taxon>
        <taxon>Gammaproteobacteria</taxon>
        <taxon>Pseudomonadales</taxon>
        <taxon>Pseudomonadaceae</taxon>
        <taxon>Pseudomonas</taxon>
    </lineage>
</organism>
<name>A0A3M5FV14_PSESS</name>
<dbReference type="AlphaFoldDB" id="A0A3M5FV14"/>
<sequence length="155" mass="17438">MGWAHVFLTGEYLWPNGEKLRVSFRPQPEPTPNPAADHIEQDFSFDRLMDLRAPHIYVAKIDGDSMEGAKIFHDSLVVVDRSRKPSSGSIVIAALNNEPLCKILILQGDHVVLKSANPAYPPRFAFLGQYSRPETSSWARLNIAMDCYVLDRLCV</sequence>
<dbReference type="InterPro" id="IPR039418">
    <property type="entry name" value="LexA-like"/>
</dbReference>
<dbReference type="InterPro" id="IPR015927">
    <property type="entry name" value="Peptidase_S24_S26A/B/C"/>
</dbReference>
<dbReference type="PANTHER" id="PTHR33516:SF2">
    <property type="entry name" value="LEXA REPRESSOR-RELATED"/>
    <property type="match status" value="1"/>
</dbReference>
<dbReference type="SUPFAM" id="SSF51306">
    <property type="entry name" value="LexA/Signal peptidase"/>
    <property type="match status" value="1"/>
</dbReference>
<dbReference type="EMBL" id="RBSW01000241">
    <property type="protein sequence ID" value="RMS78216.1"/>
    <property type="molecule type" value="Genomic_DNA"/>
</dbReference>
<dbReference type="InterPro" id="IPR050077">
    <property type="entry name" value="LexA_repressor"/>
</dbReference>
<proteinExistence type="predicted"/>
<gene>
    <name evidence="2" type="ORF">ALP59_200045</name>
</gene>
<dbReference type="PANTHER" id="PTHR33516">
    <property type="entry name" value="LEXA REPRESSOR"/>
    <property type="match status" value="1"/>
</dbReference>
<evidence type="ECO:0000313" key="2">
    <source>
        <dbReference type="EMBL" id="RMS78216.1"/>
    </source>
</evidence>
<reference evidence="2 3" key="1">
    <citation type="submission" date="2018-08" db="EMBL/GenBank/DDBJ databases">
        <title>Recombination of ecologically and evolutionarily significant loci maintains genetic cohesion in the Pseudomonas syringae species complex.</title>
        <authorList>
            <person name="Dillon M."/>
            <person name="Thakur S."/>
            <person name="Almeida R.N.D."/>
            <person name="Weir B.S."/>
            <person name="Guttman D.S."/>
        </authorList>
    </citation>
    <scope>NUCLEOTIDE SEQUENCE [LARGE SCALE GENOMIC DNA]</scope>
    <source>
        <strain evidence="2 3">ICMP 9421</strain>
    </source>
</reference>